<organism evidence="1 2">
    <name type="scientific">Pristionchus pacificus</name>
    <name type="common">Parasitic nematode worm</name>
    <dbReference type="NCBI Taxonomy" id="54126"/>
    <lineage>
        <taxon>Eukaryota</taxon>
        <taxon>Metazoa</taxon>
        <taxon>Ecdysozoa</taxon>
        <taxon>Nematoda</taxon>
        <taxon>Chromadorea</taxon>
        <taxon>Rhabditida</taxon>
        <taxon>Rhabditina</taxon>
        <taxon>Diplogasteromorpha</taxon>
        <taxon>Diplogasteroidea</taxon>
        <taxon>Neodiplogasteridae</taxon>
        <taxon>Pristionchus</taxon>
    </lineage>
</organism>
<evidence type="ECO:0000313" key="2">
    <source>
        <dbReference type="Proteomes" id="UP000005239"/>
    </source>
</evidence>
<dbReference type="InterPro" id="IPR019428">
    <property type="entry name" value="7TM_GPCR_serpentine_rcpt_Str"/>
</dbReference>
<reference evidence="1" key="2">
    <citation type="submission" date="2022-06" db="UniProtKB">
        <authorList>
            <consortium name="EnsemblMetazoa"/>
        </authorList>
    </citation>
    <scope>IDENTIFICATION</scope>
    <source>
        <strain evidence="1">PS312</strain>
    </source>
</reference>
<name>A0A2A6CKM1_PRIPA</name>
<accession>A0A8R1UV48</accession>
<dbReference type="Proteomes" id="UP000005239">
    <property type="component" value="Unassembled WGS sequence"/>
</dbReference>
<dbReference type="AlphaFoldDB" id="A0A2A6CKM1"/>
<dbReference type="EnsemblMetazoa" id="PPA41094.1">
    <property type="protein sequence ID" value="PPA41094.1"/>
    <property type="gene ID" value="WBGene00279463"/>
</dbReference>
<sequence>MTWTGSMCTSEAVVQLEHCPRFSIRYSMATVVRTVDYVEGACGTVLNCAVIYLLWHRKQSTKLLSFRICNTVISLQGLRKGACGTVLNCAVLYLLWHRKRSTKLLTYRICVTVISLQGILLSVVVVALSNIVHLFHPDAYLIIAHGYIASFSEHIGHFLVIFSLYPTLGTFLLVPGACLLHYLTLCKPHISKNTPLTSIVWSMCRDAALGNSWQCLPYFLSSHSSGRFTDLVREVHHTATTDQFVTLAMALMPTDEHATVSNDQLCARVCDSLVPNLLWNICENSTEVSIAPHVNGHHIFRENARNEQAISDHANASGITITQNHTLERKMSAIPAWSYSYISALIPLVLVMVPFGVSLWTNHIFSNYFPEIMSDWDVQPLDIMMTVWSFHASTHSLAMILTTPAFRSQMLHPFKKISMSRHVEQISQGTFTII</sequence>
<protein>
    <submittedName>
        <fullName evidence="1">Uncharacterized protein</fullName>
    </submittedName>
</protein>
<reference evidence="2" key="1">
    <citation type="journal article" date="2008" name="Nat. Genet.">
        <title>The Pristionchus pacificus genome provides a unique perspective on nematode lifestyle and parasitism.</title>
        <authorList>
            <person name="Dieterich C."/>
            <person name="Clifton S.W."/>
            <person name="Schuster L.N."/>
            <person name="Chinwalla A."/>
            <person name="Delehaunty K."/>
            <person name="Dinkelacker I."/>
            <person name="Fulton L."/>
            <person name="Fulton R."/>
            <person name="Godfrey J."/>
            <person name="Minx P."/>
            <person name="Mitreva M."/>
            <person name="Roeseler W."/>
            <person name="Tian H."/>
            <person name="Witte H."/>
            <person name="Yang S.P."/>
            <person name="Wilson R.K."/>
            <person name="Sommer R.J."/>
        </authorList>
    </citation>
    <scope>NUCLEOTIDE SEQUENCE [LARGE SCALE GENOMIC DNA]</scope>
    <source>
        <strain evidence="2">PS312</strain>
    </source>
</reference>
<proteinExistence type="predicted"/>
<gene>
    <name evidence="1" type="primary">WBGene00279463</name>
</gene>
<accession>A0A2A6CKM1</accession>
<evidence type="ECO:0000313" key="1">
    <source>
        <dbReference type="EnsemblMetazoa" id="PPA41094.1"/>
    </source>
</evidence>
<dbReference type="Pfam" id="PF10326">
    <property type="entry name" value="7TM_GPCR_Str"/>
    <property type="match status" value="1"/>
</dbReference>
<keyword evidence="2" id="KW-1185">Reference proteome</keyword>